<dbReference type="PATRIC" id="fig|796937.3.peg.889"/>
<evidence type="ECO:0000256" key="4">
    <source>
        <dbReference type="ARBA" id="ARBA00022432"/>
    </source>
</evidence>
<evidence type="ECO:0000256" key="9">
    <source>
        <dbReference type="ARBA" id="ARBA00023239"/>
    </source>
</evidence>
<evidence type="ECO:0000256" key="5">
    <source>
        <dbReference type="ARBA" id="ARBA00022485"/>
    </source>
</evidence>
<keyword evidence="4 11" id="KW-0312">Gluconeogenesis</keyword>
<dbReference type="Proteomes" id="UP000006437">
    <property type="component" value="Unassembled WGS sequence"/>
</dbReference>
<comment type="caution">
    <text evidence="14">The sequence shown here is derived from an EMBL/GenBank/DDBJ whole genome shotgun (WGS) entry which is preliminary data.</text>
</comment>
<accession>G9WZU4</accession>
<dbReference type="InterPro" id="IPR051318">
    <property type="entry name" value="Fe-S_L-Ser"/>
</dbReference>
<dbReference type="RefSeq" id="WP_009525924.1">
    <property type="nucleotide sequence ID" value="NZ_JH414558.1"/>
</dbReference>
<evidence type="ECO:0000256" key="1">
    <source>
        <dbReference type="ARBA" id="ARBA00001966"/>
    </source>
</evidence>
<dbReference type="PANTHER" id="PTHR30182">
    <property type="entry name" value="L-SERINE DEHYDRATASE"/>
    <property type="match status" value="1"/>
</dbReference>
<evidence type="ECO:0000256" key="8">
    <source>
        <dbReference type="ARBA" id="ARBA00023014"/>
    </source>
</evidence>
<comment type="catalytic activity">
    <reaction evidence="10 11 12">
        <text>L-serine = pyruvate + NH4(+)</text>
        <dbReference type="Rhea" id="RHEA:19169"/>
        <dbReference type="ChEBI" id="CHEBI:15361"/>
        <dbReference type="ChEBI" id="CHEBI:28938"/>
        <dbReference type="ChEBI" id="CHEBI:33384"/>
        <dbReference type="EC" id="4.3.1.17"/>
    </reaction>
</comment>
<dbReference type="NCBIfam" id="TIGR00719">
    <property type="entry name" value="sda_beta"/>
    <property type="match status" value="1"/>
</dbReference>
<dbReference type="AlphaFoldDB" id="G9WZU4"/>
<name>G9WZU4_9FIRM</name>
<comment type="pathway">
    <text evidence="2 11">Carbohydrate biosynthesis; gluconeogenesis.</text>
</comment>
<keyword evidence="8 11" id="KW-0411">Iron-sulfur</keyword>
<dbReference type="GO" id="GO:0003941">
    <property type="term" value="F:L-serine ammonia-lyase activity"/>
    <property type="evidence" value="ECO:0007669"/>
    <property type="project" value="UniProtKB-UniRule"/>
</dbReference>
<keyword evidence="6 11" id="KW-0479">Metal-binding</keyword>
<dbReference type="HOGENOM" id="CLU_086592_0_0_9"/>
<dbReference type="GO" id="GO:0046872">
    <property type="term" value="F:metal ion binding"/>
    <property type="evidence" value="ECO:0007669"/>
    <property type="project" value="UniProtKB-UniRule"/>
</dbReference>
<keyword evidence="9 11" id="KW-0456">Lyase</keyword>
<dbReference type="GO" id="GO:0006094">
    <property type="term" value="P:gluconeogenesis"/>
    <property type="evidence" value="ECO:0007669"/>
    <property type="project" value="UniProtKB-UniRule"/>
</dbReference>
<evidence type="ECO:0000256" key="11">
    <source>
        <dbReference type="PIRNR" id="PIRNR036692"/>
    </source>
</evidence>
<keyword evidence="5 11" id="KW-0004">4Fe-4S</keyword>
<evidence type="ECO:0000256" key="12">
    <source>
        <dbReference type="RuleBase" id="RU366059"/>
    </source>
</evidence>
<comment type="similarity">
    <text evidence="3 11 12">Belongs to the iron-sulfur dependent L-serine dehydratase family.</text>
</comment>
<dbReference type="SUPFAM" id="SSF143548">
    <property type="entry name" value="Serine metabolism enzymes domain"/>
    <property type="match status" value="1"/>
</dbReference>
<dbReference type="InterPro" id="IPR002912">
    <property type="entry name" value="ACT_dom"/>
</dbReference>
<protein>
    <recommendedName>
        <fullName evidence="11">L-serine deaminase</fullName>
    </recommendedName>
</protein>
<dbReference type="Gene3D" id="3.30.70.260">
    <property type="match status" value="1"/>
</dbReference>
<dbReference type="SUPFAM" id="SSF55021">
    <property type="entry name" value="ACT-like"/>
    <property type="match status" value="1"/>
</dbReference>
<sequence length="221" mass="24342">MADYGIFDVMGPIMIGPSSSHTAGAVRIGRLAKKMCGKDFIKVTFYLHGSFAETYLGHGTDKALVAGVLGMMPDDERIRHSFEIAKQNNIPFKFIKTDLGDVHPNSVKVEMEYKDGRISHIIGSSIGGGNIKIIDVDGLKADFTNEFPTIILKYTEQKGVISFVSTLLAENGYNIEKMLTDKSDGVVTLLVDISEEVDDDIKSQILHNDRFLLTKYISGGY</sequence>
<comment type="cofactor">
    <cofactor evidence="1 12">
        <name>[4Fe-4S] cluster</name>
        <dbReference type="ChEBI" id="CHEBI:49883"/>
    </cofactor>
</comment>
<dbReference type="UniPathway" id="UPA00138"/>
<evidence type="ECO:0000256" key="3">
    <source>
        <dbReference type="ARBA" id="ARBA00008636"/>
    </source>
</evidence>
<dbReference type="GO" id="GO:0051539">
    <property type="term" value="F:4 iron, 4 sulfur cluster binding"/>
    <property type="evidence" value="ECO:0007669"/>
    <property type="project" value="UniProtKB-UniRule"/>
</dbReference>
<dbReference type="InterPro" id="IPR005131">
    <property type="entry name" value="Ser_deHydtase_bsu"/>
</dbReference>
<dbReference type="InterPro" id="IPR029009">
    <property type="entry name" value="ASB_dom_sf"/>
</dbReference>
<evidence type="ECO:0000256" key="10">
    <source>
        <dbReference type="ARBA" id="ARBA00049406"/>
    </source>
</evidence>
<evidence type="ECO:0000259" key="13">
    <source>
        <dbReference type="PROSITE" id="PS51671"/>
    </source>
</evidence>
<dbReference type="InterPro" id="IPR045865">
    <property type="entry name" value="ACT-like_dom_sf"/>
</dbReference>
<keyword evidence="7 11" id="KW-0408">Iron</keyword>
<evidence type="ECO:0000313" key="14">
    <source>
        <dbReference type="EMBL" id="EHL15724.1"/>
    </source>
</evidence>
<dbReference type="InterPro" id="IPR004643">
    <property type="entry name" value="Fe-S_L-Ser_bsu"/>
</dbReference>
<dbReference type="PROSITE" id="PS51671">
    <property type="entry name" value="ACT"/>
    <property type="match status" value="1"/>
</dbReference>
<gene>
    <name evidence="14" type="ORF">HMPREF9629_01695</name>
</gene>
<evidence type="ECO:0000256" key="7">
    <source>
        <dbReference type="ARBA" id="ARBA00023004"/>
    </source>
</evidence>
<dbReference type="PANTHER" id="PTHR30182:SF12">
    <property type="entry name" value="L-SERINE DEHYDRATASE, BETA CHAIN-RELATED"/>
    <property type="match status" value="1"/>
</dbReference>
<evidence type="ECO:0000313" key="15">
    <source>
        <dbReference type="Proteomes" id="UP000006437"/>
    </source>
</evidence>
<dbReference type="Pfam" id="PF03315">
    <property type="entry name" value="SDH_beta"/>
    <property type="match status" value="1"/>
</dbReference>
<evidence type="ECO:0000256" key="6">
    <source>
        <dbReference type="ARBA" id="ARBA00022723"/>
    </source>
</evidence>
<dbReference type="BioCyc" id="EBAC796937-HMP:GMGH-1703-MONOMER"/>
<proteinExistence type="inferred from homology"/>
<reference evidence="14 15" key="1">
    <citation type="submission" date="2011-08" db="EMBL/GenBank/DDBJ databases">
        <title>The Genome Sequence of Eubacteriaceae bacterium ACC19a.</title>
        <authorList>
            <consortium name="The Broad Institute Genome Sequencing Platform"/>
            <person name="Earl A."/>
            <person name="Ward D."/>
            <person name="Feldgarden M."/>
            <person name="Gevers D."/>
            <person name="Sizova M."/>
            <person name="Hazen A."/>
            <person name="Epstein S."/>
            <person name="Young S.K."/>
            <person name="Zeng Q."/>
            <person name="Gargeya S."/>
            <person name="Fitzgerald M."/>
            <person name="Haas B."/>
            <person name="Abouelleil A."/>
            <person name="Alvarado L."/>
            <person name="Arachchi H.M."/>
            <person name="Berlin A."/>
            <person name="Brown A."/>
            <person name="Chapman S.B."/>
            <person name="Chen Z."/>
            <person name="Dunbar C."/>
            <person name="Freedman E."/>
            <person name="Gearin G."/>
            <person name="Gellesch M."/>
            <person name="Goldberg J."/>
            <person name="Griggs A."/>
            <person name="Gujja S."/>
            <person name="Heiman D."/>
            <person name="Howarth C."/>
            <person name="Larson L."/>
            <person name="Lui A."/>
            <person name="MacDonald P.J.P."/>
            <person name="Montmayeur A."/>
            <person name="Murphy C."/>
            <person name="Neiman D."/>
            <person name="Pearson M."/>
            <person name="Priest M."/>
            <person name="Roberts A."/>
            <person name="Saif S."/>
            <person name="Shea T."/>
            <person name="Shenoy N."/>
            <person name="Sisk P."/>
            <person name="Stolte C."/>
            <person name="Sykes S."/>
            <person name="Wortman J."/>
            <person name="Nusbaum C."/>
            <person name="Birren B."/>
        </authorList>
    </citation>
    <scope>NUCLEOTIDE SEQUENCE [LARGE SCALE GENOMIC DNA]</scope>
    <source>
        <strain evidence="14 15">ACC19a</strain>
    </source>
</reference>
<feature type="domain" description="ACT" evidence="13">
    <location>
        <begin position="149"/>
        <end position="221"/>
    </location>
</feature>
<evidence type="ECO:0000256" key="2">
    <source>
        <dbReference type="ARBA" id="ARBA00004742"/>
    </source>
</evidence>
<dbReference type="PIRSF" id="PIRSF036692">
    <property type="entry name" value="SDH_B"/>
    <property type="match status" value="1"/>
</dbReference>
<organism evidence="14 15">
    <name type="scientific">Peptoanaerobacter stomatis</name>
    <dbReference type="NCBI Taxonomy" id="796937"/>
    <lineage>
        <taxon>Bacteria</taxon>
        <taxon>Bacillati</taxon>
        <taxon>Bacillota</taxon>
        <taxon>Clostridia</taxon>
        <taxon>Peptostreptococcales</taxon>
        <taxon>Filifactoraceae</taxon>
        <taxon>Peptoanaerobacter</taxon>
    </lineage>
</organism>
<dbReference type="Gene3D" id="3.30.1330.90">
    <property type="entry name" value="D-3-phosphoglycerate dehydrogenase, domain 3"/>
    <property type="match status" value="1"/>
</dbReference>
<dbReference type="EMBL" id="AFZE01000009">
    <property type="protein sequence ID" value="EHL15724.1"/>
    <property type="molecule type" value="Genomic_DNA"/>
</dbReference>